<keyword evidence="3" id="KW-1185">Reference proteome</keyword>
<dbReference type="OrthoDB" id="2367938at2759"/>
<evidence type="ECO:0000256" key="1">
    <source>
        <dbReference type="SAM" id="MobiDB-lite"/>
    </source>
</evidence>
<feature type="region of interest" description="Disordered" evidence="1">
    <location>
        <begin position="1"/>
        <end position="27"/>
    </location>
</feature>
<comment type="caution">
    <text evidence="2">The sequence shown here is derived from an EMBL/GenBank/DDBJ whole genome shotgun (WGS) entry which is preliminary data.</text>
</comment>
<name>A0A397GQA8_9GLOM</name>
<reference evidence="2 3" key="1">
    <citation type="submission" date="2018-08" db="EMBL/GenBank/DDBJ databases">
        <title>Genome and evolution of the arbuscular mycorrhizal fungus Diversispora epigaea (formerly Glomus versiforme) and its bacterial endosymbionts.</title>
        <authorList>
            <person name="Sun X."/>
            <person name="Fei Z."/>
            <person name="Harrison M."/>
        </authorList>
    </citation>
    <scope>NUCLEOTIDE SEQUENCE [LARGE SCALE GENOMIC DNA]</scope>
    <source>
        <strain evidence="2 3">IT104</strain>
    </source>
</reference>
<gene>
    <name evidence="2" type="ORF">Glove_476g17</name>
</gene>
<evidence type="ECO:0000313" key="2">
    <source>
        <dbReference type="EMBL" id="RHZ51636.1"/>
    </source>
</evidence>
<evidence type="ECO:0000313" key="3">
    <source>
        <dbReference type="Proteomes" id="UP000266861"/>
    </source>
</evidence>
<organism evidence="2 3">
    <name type="scientific">Diversispora epigaea</name>
    <dbReference type="NCBI Taxonomy" id="1348612"/>
    <lineage>
        <taxon>Eukaryota</taxon>
        <taxon>Fungi</taxon>
        <taxon>Fungi incertae sedis</taxon>
        <taxon>Mucoromycota</taxon>
        <taxon>Glomeromycotina</taxon>
        <taxon>Glomeromycetes</taxon>
        <taxon>Diversisporales</taxon>
        <taxon>Diversisporaceae</taxon>
        <taxon>Diversispora</taxon>
    </lineage>
</organism>
<sequence length="103" mass="11676">MAPKKSNKDPDSQQSEKPTKSRPPLTRLAKQDIECIMYAKMLKGGSKKVSEWYKIGTPKCNKIWKSENPYSYANSIEDANLPDWYPNNTKIEKAGISPEPTSQ</sequence>
<dbReference type="EMBL" id="PQFF01000415">
    <property type="protein sequence ID" value="RHZ51636.1"/>
    <property type="molecule type" value="Genomic_DNA"/>
</dbReference>
<protein>
    <submittedName>
        <fullName evidence="2">Uncharacterized protein</fullName>
    </submittedName>
</protein>
<accession>A0A397GQA8</accession>
<dbReference type="Proteomes" id="UP000266861">
    <property type="component" value="Unassembled WGS sequence"/>
</dbReference>
<dbReference type="AlphaFoldDB" id="A0A397GQA8"/>
<proteinExistence type="predicted"/>
<feature type="compositionally biased region" description="Basic and acidic residues" evidence="1">
    <location>
        <begin position="1"/>
        <end position="11"/>
    </location>
</feature>